<name>A0A6P1BJS8_9BRAD</name>
<evidence type="ECO:0000313" key="1">
    <source>
        <dbReference type="EMBL" id="NEU97890.1"/>
    </source>
</evidence>
<dbReference type="AlphaFoldDB" id="A0A6P1BJS8"/>
<protein>
    <submittedName>
        <fullName evidence="1">Uncharacterized protein</fullName>
    </submittedName>
</protein>
<dbReference type="Proteomes" id="UP000468531">
    <property type="component" value="Unassembled WGS sequence"/>
</dbReference>
<reference evidence="1 2" key="1">
    <citation type="journal article" date="2020" name="Arch. Microbiol.">
        <title>Bradyrhizobium uaiense sp. nov., a new highly efficient cowpea symbiont.</title>
        <authorList>
            <person name="Cabral Michel D."/>
            <person name="Azarias Guimaraes A."/>
            <person name="Martins da Costa E."/>
            <person name="Soares de Carvalho T."/>
            <person name="Balsanelli E."/>
            <person name="Willems A."/>
            <person name="Maltempi de Souza E."/>
            <person name="de Souza Moreira F.M."/>
        </authorList>
    </citation>
    <scope>NUCLEOTIDE SEQUENCE [LARGE SCALE GENOMIC DNA]</scope>
    <source>
        <strain evidence="1 2">UFLA 03-164</strain>
    </source>
</reference>
<evidence type="ECO:0000313" key="2">
    <source>
        <dbReference type="Proteomes" id="UP000468531"/>
    </source>
</evidence>
<sequence length="67" mass="7912">MRPKKPETTGEGDLFRARFDRIIHLKHEQGLLVAFLRRFRDRDLFDAVRLGMERDQTQWLCVAIQGG</sequence>
<dbReference type="EMBL" id="VKHP01000072">
    <property type="protein sequence ID" value="NEU97890.1"/>
    <property type="molecule type" value="Genomic_DNA"/>
</dbReference>
<comment type="caution">
    <text evidence="1">The sequence shown here is derived from an EMBL/GenBank/DDBJ whole genome shotgun (WGS) entry which is preliminary data.</text>
</comment>
<dbReference type="RefSeq" id="WP_163155685.1">
    <property type="nucleotide sequence ID" value="NZ_VKHP01000072.1"/>
</dbReference>
<gene>
    <name evidence="1" type="ORF">FNJ47_19140</name>
</gene>
<proteinExistence type="predicted"/>
<organism evidence="1 2">
    <name type="scientific">Bradyrhizobium uaiense</name>
    <dbReference type="NCBI Taxonomy" id="2594946"/>
    <lineage>
        <taxon>Bacteria</taxon>
        <taxon>Pseudomonadati</taxon>
        <taxon>Pseudomonadota</taxon>
        <taxon>Alphaproteobacteria</taxon>
        <taxon>Hyphomicrobiales</taxon>
        <taxon>Nitrobacteraceae</taxon>
        <taxon>Bradyrhizobium</taxon>
    </lineage>
</organism>
<accession>A0A6P1BJS8</accession>
<keyword evidence="2" id="KW-1185">Reference proteome</keyword>